<dbReference type="PANTHER" id="PTHR21600:SF87">
    <property type="entry name" value="RNA PSEUDOURIDYLATE SYNTHASE DOMAIN-CONTAINING PROTEIN 1"/>
    <property type="match status" value="1"/>
</dbReference>
<feature type="domain" description="Pseudouridine synthase RsuA/RluA-like" evidence="2">
    <location>
        <begin position="20"/>
        <end position="162"/>
    </location>
</feature>
<keyword evidence="3" id="KW-0413">Isomerase</keyword>
<dbReference type="Pfam" id="PF00849">
    <property type="entry name" value="PseudoU_synth_2"/>
    <property type="match status" value="1"/>
</dbReference>
<accession>A0A518EPR3</accession>
<dbReference type="Proteomes" id="UP000320390">
    <property type="component" value="Chromosome"/>
</dbReference>
<evidence type="ECO:0000313" key="4">
    <source>
        <dbReference type="Proteomes" id="UP000320390"/>
    </source>
</evidence>
<keyword evidence="4" id="KW-1185">Reference proteome</keyword>
<protein>
    <submittedName>
        <fullName evidence="3">Ribosomal large subunit pseudouridine synthase A</fullName>
        <ecNumber evidence="3">5.4.99.28</ecNumber>
    </submittedName>
</protein>
<sequence>MRLSGTALEERILLERDGILAVDKCPDLPTSGRTLDDEDCLQFALMQRHGGRVWAVHQLDADTSGVNLFTTRKELVERLKQGMADSAARKSYLAVVHGEPEWESFLCERPVGHVAEGRLGVTAAGRHARSRFEVLARAGGFAALRADIATGRTHQIRIHLSSLGHSLVGEEWYRHELCSLHPRQALHARKLTLPEPLPLELEAPWPDDLRALLDRLGLGDASQAESGLD</sequence>
<gene>
    <name evidence="3" type="primary">rluA_1</name>
    <name evidence="3" type="ORF">Poly30_15700</name>
</gene>
<dbReference type="InterPro" id="IPR020103">
    <property type="entry name" value="PsdUridine_synth_cat_dom_sf"/>
</dbReference>
<dbReference type="GO" id="GO:0000455">
    <property type="term" value="P:enzyme-directed rRNA pseudouridine synthesis"/>
    <property type="evidence" value="ECO:0007669"/>
    <property type="project" value="TreeGrafter"/>
</dbReference>
<evidence type="ECO:0000313" key="3">
    <source>
        <dbReference type="EMBL" id="QDV06066.1"/>
    </source>
</evidence>
<dbReference type="InterPro" id="IPR006145">
    <property type="entry name" value="PsdUridine_synth_RsuA/RluA"/>
</dbReference>
<evidence type="ECO:0000259" key="2">
    <source>
        <dbReference type="Pfam" id="PF00849"/>
    </source>
</evidence>
<dbReference type="InterPro" id="IPR050188">
    <property type="entry name" value="RluA_PseudoU_synthase"/>
</dbReference>
<dbReference type="PANTHER" id="PTHR21600">
    <property type="entry name" value="MITOCHONDRIAL RNA PSEUDOURIDINE SYNTHASE"/>
    <property type="match status" value="1"/>
</dbReference>
<comment type="similarity">
    <text evidence="1">Belongs to the pseudouridine synthase RluA family.</text>
</comment>
<dbReference type="GO" id="GO:0003723">
    <property type="term" value="F:RNA binding"/>
    <property type="evidence" value="ECO:0007669"/>
    <property type="project" value="InterPro"/>
</dbReference>
<dbReference type="EMBL" id="CP036434">
    <property type="protein sequence ID" value="QDV06066.1"/>
    <property type="molecule type" value="Genomic_DNA"/>
</dbReference>
<dbReference type="EC" id="5.4.99.28" evidence="3"/>
<dbReference type="RefSeq" id="WP_419191095.1">
    <property type="nucleotide sequence ID" value="NZ_CP036434.1"/>
</dbReference>
<evidence type="ECO:0000256" key="1">
    <source>
        <dbReference type="ARBA" id="ARBA00010876"/>
    </source>
</evidence>
<dbReference type="Gene3D" id="3.30.2350.10">
    <property type="entry name" value="Pseudouridine synthase"/>
    <property type="match status" value="1"/>
</dbReference>
<proteinExistence type="inferred from homology"/>
<dbReference type="CDD" id="cd02869">
    <property type="entry name" value="PseudoU_synth_RluA_like"/>
    <property type="match status" value="1"/>
</dbReference>
<reference evidence="3 4" key="1">
    <citation type="submission" date="2019-02" db="EMBL/GenBank/DDBJ databases">
        <title>Deep-cultivation of Planctomycetes and their phenomic and genomic characterization uncovers novel biology.</title>
        <authorList>
            <person name="Wiegand S."/>
            <person name="Jogler M."/>
            <person name="Boedeker C."/>
            <person name="Pinto D."/>
            <person name="Vollmers J."/>
            <person name="Rivas-Marin E."/>
            <person name="Kohn T."/>
            <person name="Peeters S.H."/>
            <person name="Heuer A."/>
            <person name="Rast P."/>
            <person name="Oberbeckmann S."/>
            <person name="Bunk B."/>
            <person name="Jeske O."/>
            <person name="Meyerdierks A."/>
            <person name="Storesund J.E."/>
            <person name="Kallscheuer N."/>
            <person name="Luecker S."/>
            <person name="Lage O.M."/>
            <person name="Pohl T."/>
            <person name="Merkel B.J."/>
            <person name="Hornburger P."/>
            <person name="Mueller R.-W."/>
            <person name="Bruemmer F."/>
            <person name="Labrenz M."/>
            <person name="Spormann A.M."/>
            <person name="Op den Camp H."/>
            <person name="Overmann J."/>
            <person name="Amann R."/>
            <person name="Jetten M.S.M."/>
            <person name="Mascher T."/>
            <person name="Medema M.H."/>
            <person name="Devos D.P."/>
            <person name="Kaster A.-K."/>
            <person name="Ovreas L."/>
            <person name="Rohde M."/>
            <person name="Galperin M.Y."/>
            <person name="Jogler C."/>
        </authorList>
    </citation>
    <scope>NUCLEOTIDE SEQUENCE [LARGE SCALE GENOMIC DNA]</scope>
    <source>
        <strain evidence="3 4">Poly30</strain>
    </source>
</reference>
<dbReference type="AlphaFoldDB" id="A0A518EPR3"/>
<dbReference type="SUPFAM" id="SSF55120">
    <property type="entry name" value="Pseudouridine synthase"/>
    <property type="match status" value="1"/>
</dbReference>
<dbReference type="GO" id="GO:0160151">
    <property type="term" value="F:tRNA pseudouridine(32) synthase activity"/>
    <property type="evidence" value="ECO:0007669"/>
    <property type="project" value="UniProtKB-EC"/>
</dbReference>
<organism evidence="3 4">
    <name type="scientific">Saltatorellus ferox</name>
    <dbReference type="NCBI Taxonomy" id="2528018"/>
    <lineage>
        <taxon>Bacteria</taxon>
        <taxon>Pseudomonadati</taxon>
        <taxon>Planctomycetota</taxon>
        <taxon>Planctomycetia</taxon>
        <taxon>Planctomycetia incertae sedis</taxon>
        <taxon>Saltatorellus</taxon>
    </lineage>
</organism>
<name>A0A518EPR3_9BACT</name>